<evidence type="ECO:0000313" key="2">
    <source>
        <dbReference type="Proteomes" id="UP000534783"/>
    </source>
</evidence>
<dbReference type="InterPro" id="IPR019004">
    <property type="entry name" value="YqeY/Aim41"/>
</dbReference>
<dbReference type="Gene3D" id="1.10.10.410">
    <property type="match status" value="1"/>
</dbReference>
<gene>
    <name evidence="1" type="ORF">MNODULE_02490</name>
</gene>
<sequence>MALQQRLVDEMKEAMRTGDTDRVSVIRLLRSAIKNKEIDKGKGQQLTDEEILQVISSAVKQRKESIEQFEKGGRRDLVDKETKELAILQSFLPQQISDEDLRIKIKEAIAQSGAADVKDMGKVMKLLVPQLVGRAEGSKVSQMVRECLGQK</sequence>
<dbReference type="InterPro" id="IPR003789">
    <property type="entry name" value="Asn/Gln_tRNA_amidoTrase-B-like"/>
</dbReference>
<dbReference type="Pfam" id="PF09424">
    <property type="entry name" value="YqeY"/>
    <property type="match status" value="1"/>
</dbReference>
<dbReference type="RefSeq" id="WP_168057909.1">
    <property type="nucleotide sequence ID" value="NZ_VTOW01000001.1"/>
</dbReference>
<dbReference type="SUPFAM" id="SSF89095">
    <property type="entry name" value="GatB/YqeY motif"/>
    <property type="match status" value="1"/>
</dbReference>
<evidence type="ECO:0000313" key="1">
    <source>
        <dbReference type="EMBL" id="NKE69617.1"/>
    </source>
</evidence>
<comment type="caution">
    <text evidence="1">The sequence shown here is derived from an EMBL/GenBank/DDBJ whole genome shotgun (WGS) entry which is preliminary data.</text>
</comment>
<keyword evidence="2" id="KW-1185">Reference proteome</keyword>
<accession>A0A7X6DM12</accession>
<reference evidence="1 2" key="1">
    <citation type="journal article" date="2020" name="Nature">
        <title>Bacterial chemolithoautotrophy via manganese oxidation.</title>
        <authorList>
            <person name="Yu H."/>
            <person name="Leadbetter J.R."/>
        </authorList>
    </citation>
    <scope>NUCLEOTIDE SEQUENCE [LARGE SCALE GENOMIC DNA]</scope>
    <source>
        <strain evidence="1 2">Mn-1</strain>
    </source>
</reference>
<dbReference type="PANTHER" id="PTHR28055">
    <property type="entry name" value="ALTERED INHERITANCE OF MITOCHONDRIA PROTEIN 41, MITOCHONDRIAL"/>
    <property type="match status" value="1"/>
</dbReference>
<dbReference type="Proteomes" id="UP000534783">
    <property type="component" value="Unassembled WGS sequence"/>
</dbReference>
<dbReference type="InterPro" id="IPR042184">
    <property type="entry name" value="YqeY/Aim41_N"/>
</dbReference>
<organism evidence="1 2">
    <name type="scientific">Candidatus Manganitrophus noduliformans</name>
    <dbReference type="NCBI Taxonomy" id="2606439"/>
    <lineage>
        <taxon>Bacteria</taxon>
        <taxon>Pseudomonadati</taxon>
        <taxon>Nitrospirota</taxon>
        <taxon>Nitrospiria</taxon>
        <taxon>Candidatus Troglogloeales</taxon>
        <taxon>Candidatus Manganitrophaceae</taxon>
        <taxon>Candidatus Manganitrophus</taxon>
    </lineage>
</organism>
<protein>
    <submittedName>
        <fullName evidence="1">GatB/YqeY domain-containing protein</fullName>
    </submittedName>
</protein>
<name>A0A7X6DM12_9BACT</name>
<dbReference type="PANTHER" id="PTHR28055:SF1">
    <property type="entry name" value="ALTERED INHERITANCE OF MITOCHONDRIA PROTEIN 41, MITOCHONDRIAL"/>
    <property type="match status" value="1"/>
</dbReference>
<proteinExistence type="predicted"/>
<dbReference type="AlphaFoldDB" id="A0A7X6DM12"/>
<dbReference type="EMBL" id="VTOW01000001">
    <property type="protein sequence ID" value="NKE69617.1"/>
    <property type="molecule type" value="Genomic_DNA"/>
</dbReference>
<dbReference type="Gene3D" id="1.10.1510.10">
    <property type="entry name" value="Uncharacterised protein YqeY/AIM41 PF09424, N-terminal domain"/>
    <property type="match status" value="1"/>
</dbReference>
<dbReference type="GO" id="GO:0016884">
    <property type="term" value="F:carbon-nitrogen ligase activity, with glutamine as amido-N-donor"/>
    <property type="evidence" value="ECO:0007669"/>
    <property type="project" value="InterPro"/>
</dbReference>
<dbReference type="InterPro" id="IPR023168">
    <property type="entry name" value="GatB_Yqey_C_2"/>
</dbReference>